<proteinExistence type="predicted"/>
<comment type="caution">
    <text evidence="3">The sequence shown here is derived from an EMBL/GenBank/DDBJ whole genome shotgun (WGS) entry which is preliminary data.</text>
</comment>
<feature type="compositionally biased region" description="Low complexity" evidence="2">
    <location>
        <begin position="1244"/>
        <end position="1255"/>
    </location>
</feature>
<sequence>MHGGDVDRGPGVVRRLAEAAALKFPQLHPYVLRKYAMTRTQLRANLSHEERRKFVDAPRLVASHEVEQDINSRQLRNIGRPCFNLKAIHQPATARKKSAQDAGGLEPVVQLTEGAKGVISNKVKVSCDLPYVTLDDDRVLAEEHEEKLTQQRDEAQKRRSGREFRWGAAVAKRALDEEALELRDLERESDKARARRLCQLQFDWIFSARCGELDTLLAAEVKRQDLANQEIADLERLGAYQQAELAKRREDAIFSERLGELDMLISELEAEACFMMGQRDALYCSEEAVEIEHDTKRGEYLAESTAYDEAKRLKREVARLRHAHRKRGYYGVNDQGWFVACGPAQPGEEDQVRLSTYNKFDALEHQPTLDSDEEAEVPKQRKDKRRRNLRRKSQEVDNFDELLAEAARWDSECGKLGAPPKPSLVAYQALAQRRATSFGKRVEGVISNKVKVSCDLPYVTLDDDRVLAEEHEEKLTQQRDEAQKRRSGREFRWGAAVAKRALDEEALELRDLERESDKARARRLCQLQFDWIFSARCGELDTLLAAEVKRQDLANQEIADLERLGAYQQAELAKRREDAIFSERLGELDMLISELEAEACFMMGQRDALYCSEEAVEIEHDTKRGEYLAESTAYDEAKRLKREVARLRHAHRKRGYYGVNDQGWFVACGPAQPGEEDQVRLSTYNKFDALEHQPTLDSDEEAEVPKQRKDKRRRNLRRKSQEVDNFDELLAEAARWDSECGKLGAPPKPSLVAYQALAQRRATSFGKRVEGVISNKVKVSCDLPYVTLDDDRVLAEEHEEKLTQQRDEAQKRRSGREFRWGAAVAKRALDEEALELRDLERESDKARARRLCQLQFDWIFSARCGELDTLLAAEVKRQDLANQEIADLERLGAYQQAELAKRREDAIFSERLGELDMLISELEAEACFMMGQRDALYCSEEAVEIEHDTKRGEYLAESTAYDEAKRLKREVARLRHAHRKRGYYGVNDQGWFVACGPAQPGEEDQVRLSTYNKFDALEHQPTLDSDEEAEVPKQRKDKRRRNLRRKSQEVDNFDELLAEAASDLCTVSTNRIHSWSCPPCLERCCRLEGANPDHFKTTQLKHLLLRKRQLPQRKRCSGILEEWSGRAADDGMAKGEAVLWLSRNDVYSRYTGLPSFDDDGRRLPPFCADDMGLWLAQVDCACRVAGITDDAIKFDLVAANLPQTVAAQGPSTSADAEGSAAAAVDPGEGTSGPPEIAVSRRADPSSAAPEQSPPATYFESVPEMVKYMAQEVAGTGRSVTMDRFFTSVPLVED</sequence>
<accession>A0A6A4VJF8</accession>
<feature type="coiled-coil region" evidence="1">
    <location>
        <begin position="461"/>
        <end position="522"/>
    </location>
</feature>
<reference evidence="3 4" key="1">
    <citation type="submission" date="2019-07" db="EMBL/GenBank/DDBJ databases">
        <title>Draft genome assembly of a fouling barnacle, Amphibalanus amphitrite (Darwin, 1854): The first reference genome for Thecostraca.</title>
        <authorList>
            <person name="Kim W."/>
        </authorList>
    </citation>
    <scope>NUCLEOTIDE SEQUENCE [LARGE SCALE GENOMIC DNA]</scope>
    <source>
        <strain evidence="3">SNU_AA5</strain>
        <tissue evidence="3">Soma without cirri and trophi</tissue>
    </source>
</reference>
<evidence type="ECO:0000313" key="3">
    <source>
        <dbReference type="EMBL" id="KAF0291654.1"/>
    </source>
</evidence>
<organism evidence="3 4">
    <name type="scientific">Amphibalanus amphitrite</name>
    <name type="common">Striped barnacle</name>
    <name type="synonym">Balanus amphitrite</name>
    <dbReference type="NCBI Taxonomy" id="1232801"/>
    <lineage>
        <taxon>Eukaryota</taxon>
        <taxon>Metazoa</taxon>
        <taxon>Ecdysozoa</taxon>
        <taxon>Arthropoda</taxon>
        <taxon>Crustacea</taxon>
        <taxon>Multicrustacea</taxon>
        <taxon>Cirripedia</taxon>
        <taxon>Thoracica</taxon>
        <taxon>Thoracicalcarea</taxon>
        <taxon>Balanomorpha</taxon>
        <taxon>Balanoidea</taxon>
        <taxon>Balanidae</taxon>
        <taxon>Amphibalaninae</taxon>
        <taxon>Amphibalanus</taxon>
    </lineage>
</organism>
<feature type="region of interest" description="Disordered" evidence="2">
    <location>
        <begin position="691"/>
        <end position="718"/>
    </location>
</feature>
<feature type="compositionally biased region" description="Basic residues" evidence="2">
    <location>
        <begin position="1035"/>
        <end position="1045"/>
    </location>
</feature>
<protein>
    <submittedName>
        <fullName evidence="3">Uncharacterized protein</fullName>
    </submittedName>
</protein>
<feature type="region of interest" description="Disordered" evidence="2">
    <location>
        <begin position="364"/>
        <end position="391"/>
    </location>
</feature>
<evidence type="ECO:0000256" key="1">
    <source>
        <dbReference type="SAM" id="Coils"/>
    </source>
</evidence>
<feature type="coiled-coil region" evidence="1">
    <location>
        <begin position="788"/>
        <end position="849"/>
    </location>
</feature>
<dbReference type="Proteomes" id="UP000440578">
    <property type="component" value="Unassembled WGS sequence"/>
</dbReference>
<feature type="region of interest" description="Disordered" evidence="2">
    <location>
        <begin position="1208"/>
        <end position="1256"/>
    </location>
</feature>
<evidence type="ECO:0000313" key="4">
    <source>
        <dbReference type="Proteomes" id="UP000440578"/>
    </source>
</evidence>
<keyword evidence="4" id="KW-1185">Reference proteome</keyword>
<feature type="compositionally biased region" description="Low complexity" evidence="2">
    <location>
        <begin position="1211"/>
        <end position="1223"/>
    </location>
</feature>
<feature type="coiled-coil region" evidence="1">
    <location>
        <begin position="134"/>
        <end position="195"/>
    </location>
</feature>
<dbReference type="EMBL" id="VIIS01001862">
    <property type="protein sequence ID" value="KAF0291654.1"/>
    <property type="molecule type" value="Genomic_DNA"/>
</dbReference>
<gene>
    <name evidence="3" type="ORF">FJT64_010236</name>
</gene>
<name>A0A6A4VJF8_AMPAM</name>
<feature type="compositionally biased region" description="Basic residues" evidence="2">
    <location>
        <begin position="708"/>
        <end position="718"/>
    </location>
</feature>
<keyword evidence="1" id="KW-0175">Coiled coil</keyword>
<evidence type="ECO:0000256" key="2">
    <source>
        <dbReference type="SAM" id="MobiDB-lite"/>
    </source>
</evidence>
<dbReference type="OrthoDB" id="7787442at2759"/>
<feature type="compositionally biased region" description="Basic residues" evidence="2">
    <location>
        <begin position="381"/>
        <end position="391"/>
    </location>
</feature>
<feature type="region of interest" description="Disordered" evidence="2">
    <location>
        <begin position="1019"/>
        <end position="1045"/>
    </location>
</feature>